<dbReference type="InterPro" id="IPR023027">
    <property type="entry name" value="Mannitol_DH_CS"/>
</dbReference>
<dbReference type="InterPro" id="IPR008927">
    <property type="entry name" value="6-PGluconate_DH-like_C_sf"/>
</dbReference>
<dbReference type="Pfam" id="PF01232">
    <property type="entry name" value="Mannitol_dh"/>
    <property type="match status" value="1"/>
</dbReference>
<feature type="domain" description="Mannitol dehydrogenase N-terminal" evidence="3">
    <location>
        <begin position="26"/>
        <end position="276"/>
    </location>
</feature>
<dbReference type="GO" id="GO:0019594">
    <property type="term" value="P:mannitol metabolic process"/>
    <property type="evidence" value="ECO:0007669"/>
    <property type="project" value="InterPro"/>
</dbReference>
<proteinExistence type="predicted"/>
<dbReference type="PRINTS" id="PR00084">
    <property type="entry name" value="MTLDHDRGNASE"/>
</dbReference>
<organism evidence="5 6">
    <name type="scientific">Lichenifustis flavocetrariae</name>
    <dbReference type="NCBI Taxonomy" id="2949735"/>
    <lineage>
        <taxon>Bacteria</taxon>
        <taxon>Pseudomonadati</taxon>
        <taxon>Pseudomonadota</taxon>
        <taxon>Alphaproteobacteria</taxon>
        <taxon>Hyphomicrobiales</taxon>
        <taxon>Lichenihabitantaceae</taxon>
        <taxon>Lichenifustis</taxon>
    </lineage>
</organism>
<protein>
    <submittedName>
        <fullName evidence="5">Mannitol dehydrogenase family protein</fullName>
    </submittedName>
</protein>
<dbReference type="EMBL" id="JAMOIM010000007">
    <property type="protein sequence ID" value="MCW6508902.1"/>
    <property type="molecule type" value="Genomic_DNA"/>
</dbReference>
<gene>
    <name evidence="5" type="ORF">M8523_12815</name>
</gene>
<dbReference type="Gene3D" id="1.10.1040.10">
    <property type="entry name" value="N-(1-d-carboxylethyl)-l-norvaline Dehydrogenase, domain 2"/>
    <property type="match status" value="1"/>
</dbReference>
<dbReference type="InterPro" id="IPR036291">
    <property type="entry name" value="NAD(P)-bd_dom_sf"/>
</dbReference>
<comment type="caution">
    <text evidence="5">The sequence shown here is derived from an EMBL/GenBank/DDBJ whole genome shotgun (WGS) entry which is preliminary data.</text>
</comment>
<evidence type="ECO:0000313" key="6">
    <source>
        <dbReference type="Proteomes" id="UP001165667"/>
    </source>
</evidence>
<dbReference type="Proteomes" id="UP001165667">
    <property type="component" value="Unassembled WGS sequence"/>
</dbReference>
<keyword evidence="1" id="KW-0560">Oxidoreductase</keyword>
<evidence type="ECO:0000256" key="2">
    <source>
        <dbReference type="ARBA" id="ARBA00023027"/>
    </source>
</evidence>
<sequence length="489" mass="53276">MSDTSPSMQALRAPQAYDRTKVTAGIAHLSVGNFHRAHQAVYVDQCLALPGQEGWGILGIGLMDVESERAKAKALQSQKGLYSLTVYPPEGASSVSVIGSIVDYMHAPDDPEAVLTRMSDPAIKIVTLTVTEGGYNTDEKGRFKLEEPHVAKDLQNAVPSTSFGYITEALRRRRDSGAGPFTVMSCDNLRHNGHVMKTALLSFARAKDAALAEWIETNVTFPSCMVDRITPAVGPADAARLNTESGLDDKAPVFAEDFIQWVIEDKFCAGRPAWEKVGAQFTDDVDPFEQVKLRMLNASHSMLAFPGTLIGHRIVHLAMRDPNVSALLDQFLQRDAGPFLNAPPGMSTDQYGDMLLRRYRNPAIGDQLLRIASDGAAKLPVFVQDTARALVRDGKDHRRVAFLLAAFTEYLKGVDDKGVSFPVVEPNVTPADFTLVKDPDPAKGIHLSVFKGWGVETSPAFVKDYARLRTQIQTEGAGKTLAALLKEIG</sequence>
<dbReference type="SUPFAM" id="SSF48179">
    <property type="entry name" value="6-phosphogluconate dehydrogenase C-terminal domain-like"/>
    <property type="match status" value="1"/>
</dbReference>
<evidence type="ECO:0000259" key="3">
    <source>
        <dbReference type="Pfam" id="PF01232"/>
    </source>
</evidence>
<evidence type="ECO:0000313" key="5">
    <source>
        <dbReference type="EMBL" id="MCW6508902.1"/>
    </source>
</evidence>
<accession>A0AA41YXC2</accession>
<dbReference type="RefSeq" id="WP_282585264.1">
    <property type="nucleotide sequence ID" value="NZ_JAMOIM010000007.1"/>
</dbReference>
<dbReference type="InterPro" id="IPR013118">
    <property type="entry name" value="Mannitol_DH_C"/>
</dbReference>
<dbReference type="Pfam" id="PF08125">
    <property type="entry name" value="Mannitol_dh_C"/>
    <property type="match status" value="1"/>
</dbReference>
<dbReference type="InterPro" id="IPR013131">
    <property type="entry name" value="Mannitol_DH_N"/>
</dbReference>
<dbReference type="Gene3D" id="3.40.50.720">
    <property type="entry name" value="NAD(P)-binding Rossmann-like Domain"/>
    <property type="match status" value="1"/>
</dbReference>
<evidence type="ECO:0000256" key="1">
    <source>
        <dbReference type="ARBA" id="ARBA00023002"/>
    </source>
</evidence>
<dbReference type="GO" id="GO:0016616">
    <property type="term" value="F:oxidoreductase activity, acting on the CH-OH group of donors, NAD or NADP as acceptor"/>
    <property type="evidence" value="ECO:0007669"/>
    <property type="project" value="TreeGrafter"/>
</dbReference>
<evidence type="ECO:0000259" key="4">
    <source>
        <dbReference type="Pfam" id="PF08125"/>
    </source>
</evidence>
<dbReference type="InterPro" id="IPR000669">
    <property type="entry name" value="Mannitol_DH"/>
</dbReference>
<dbReference type="SUPFAM" id="SSF51735">
    <property type="entry name" value="NAD(P)-binding Rossmann-fold domains"/>
    <property type="match status" value="1"/>
</dbReference>
<keyword evidence="6" id="KW-1185">Reference proteome</keyword>
<name>A0AA41YXC2_9HYPH</name>
<dbReference type="InterPro" id="IPR050988">
    <property type="entry name" value="Mannitol_DH/Oxidoreductase"/>
</dbReference>
<dbReference type="PANTHER" id="PTHR43362:SF1">
    <property type="entry name" value="MANNITOL DEHYDROGENASE 2-RELATED"/>
    <property type="match status" value="1"/>
</dbReference>
<dbReference type="PROSITE" id="PS00974">
    <property type="entry name" value="MANNITOL_DHGENASE"/>
    <property type="match status" value="1"/>
</dbReference>
<dbReference type="InterPro" id="IPR013328">
    <property type="entry name" value="6PGD_dom2"/>
</dbReference>
<dbReference type="PANTHER" id="PTHR43362">
    <property type="entry name" value="MANNITOL DEHYDROGENASE DSF1-RELATED"/>
    <property type="match status" value="1"/>
</dbReference>
<keyword evidence="2" id="KW-0520">NAD</keyword>
<feature type="domain" description="Mannitol dehydrogenase C-terminal" evidence="4">
    <location>
        <begin position="284"/>
        <end position="463"/>
    </location>
</feature>
<dbReference type="AlphaFoldDB" id="A0AA41YXC2"/>
<reference evidence="5" key="1">
    <citation type="submission" date="2022-05" db="EMBL/GenBank/DDBJ databases">
        <authorList>
            <person name="Pankratov T."/>
        </authorList>
    </citation>
    <scope>NUCLEOTIDE SEQUENCE</scope>
    <source>
        <strain evidence="5">BP6-180914</strain>
    </source>
</reference>